<dbReference type="AlphaFoldDB" id="A0A1P8U5R6"/>
<gene>
    <name evidence="1" type="ORF">BOH66_03495</name>
</gene>
<dbReference type="STRING" id="36805.BOH66_03495"/>
<dbReference type="EMBL" id="CP018762">
    <property type="protein sequence ID" value="APZ33444.1"/>
    <property type="molecule type" value="Genomic_DNA"/>
</dbReference>
<dbReference type="OrthoDB" id="5120193at2"/>
<reference evidence="1 2" key="1">
    <citation type="submission" date="2016-12" db="EMBL/GenBank/DDBJ databases">
        <title>Complete genome sequence of Microbacterium aurum KACC 15219.</title>
        <authorList>
            <person name="Jung Y."/>
            <person name="Shin J.-H."/>
            <person name="Lee Y.-J."/>
            <person name="Yi H."/>
            <person name="Bahn Y.-S."/>
            <person name="Kim J.F."/>
            <person name="Lee D.-W."/>
        </authorList>
    </citation>
    <scope>NUCLEOTIDE SEQUENCE [LARGE SCALE GENOMIC DNA]</scope>
    <source>
        <strain evidence="1 2">KACC 15219</strain>
    </source>
</reference>
<proteinExistence type="predicted"/>
<protein>
    <submittedName>
        <fullName evidence="1">Uncharacterized protein</fullName>
    </submittedName>
</protein>
<dbReference type="Proteomes" id="UP000187185">
    <property type="component" value="Chromosome"/>
</dbReference>
<evidence type="ECO:0000313" key="2">
    <source>
        <dbReference type="Proteomes" id="UP000187185"/>
    </source>
</evidence>
<dbReference type="KEGG" id="maur:BOH66_03495"/>
<organism evidence="1 2">
    <name type="scientific">Microbacterium aurum</name>
    <dbReference type="NCBI Taxonomy" id="36805"/>
    <lineage>
        <taxon>Bacteria</taxon>
        <taxon>Bacillati</taxon>
        <taxon>Actinomycetota</taxon>
        <taxon>Actinomycetes</taxon>
        <taxon>Micrococcales</taxon>
        <taxon>Microbacteriaceae</taxon>
        <taxon>Microbacterium</taxon>
    </lineage>
</organism>
<dbReference type="RefSeq" id="WP_076689336.1">
    <property type="nucleotide sequence ID" value="NZ_CP018762.1"/>
</dbReference>
<accession>A0A1P8U5R6</accession>
<keyword evidence="2" id="KW-1185">Reference proteome</keyword>
<evidence type="ECO:0000313" key="1">
    <source>
        <dbReference type="EMBL" id="APZ33444.1"/>
    </source>
</evidence>
<name>A0A1P8U5R6_9MICO</name>
<sequence length="90" mass="9635">MKDILIDGHRVLTTDEVADAVIDYARVLQDHGRSDVVHFPSIHDGELSRCSMLLGSGLLAVVEAPVAISATVLGADRACAEIVRRADALR</sequence>